<evidence type="ECO:0000313" key="4">
    <source>
        <dbReference type="Proteomes" id="UP000277671"/>
    </source>
</evidence>
<name>A0A495JGA8_9ACTN</name>
<protein>
    <recommendedName>
        <fullName evidence="2">DUF305 domain-containing protein</fullName>
    </recommendedName>
</protein>
<dbReference type="Pfam" id="PF03713">
    <property type="entry name" value="DUF305"/>
    <property type="match status" value="1"/>
</dbReference>
<dbReference type="EMBL" id="RBKT01000001">
    <property type="protein sequence ID" value="RKR87913.1"/>
    <property type="molecule type" value="Genomic_DNA"/>
</dbReference>
<evidence type="ECO:0000313" key="3">
    <source>
        <dbReference type="EMBL" id="RKR87913.1"/>
    </source>
</evidence>
<comment type="caution">
    <text evidence="3">The sequence shown here is derived from an EMBL/GenBank/DDBJ whole genome shotgun (WGS) entry which is preliminary data.</text>
</comment>
<dbReference type="InterPro" id="IPR012347">
    <property type="entry name" value="Ferritin-like"/>
</dbReference>
<keyword evidence="1" id="KW-0812">Transmembrane</keyword>
<feature type="transmembrane region" description="Helical" evidence="1">
    <location>
        <begin position="20"/>
        <end position="41"/>
    </location>
</feature>
<dbReference type="Gene3D" id="1.20.1260.10">
    <property type="match status" value="1"/>
</dbReference>
<gene>
    <name evidence="3" type="ORF">BDK92_2216</name>
</gene>
<dbReference type="Proteomes" id="UP000277671">
    <property type="component" value="Unassembled WGS sequence"/>
</dbReference>
<keyword evidence="1" id="KW-1133">Transmembrane helix</keyword>
<accession>A0A495JGA8</accession>
<organism evidence="3 4">
    <name type="scientific">Micromonospora pisi</name>
    <dbReference type="NCBI Taxonomy" id="589240"/>
    <lineage>
        <taxon>Bacteria</taxon>
        <taxon>Bacillati</taxon>
        <taxon>Actinomycetota</taxon>
        <taxon>Actinomycetes</taxon>
        <taxon>Micromonosporales</taxon>
        <taxon>Micromonosporaceae</taxon>
        <taxon>Micromonospora</taxon>
    </lineage>
</organism>
<keyword evidence="4" id="KW-1185">Reference proteome</keyword>
<reference evidence="3 4" key="1">
    <citation type="submission" date="2018-10" db="EMBL/GenBank/DDBJ databases">
        <title>Sequencing the genomes of 1000 actinobacteria strains.</title>
        <authorList>
            <person name="Klenk H.-P."/>
        </authorList>
    </citation>
    <scope>NUCLEOTIDE SEQUENCE [LARGE SCALE GENOMIC DNA]</scope>
    <source>
        <strain evidence="3 4">DSM 45175</strain>
    </source>
</reference>
<dbReference type="RefSeq" id="WP_246016957.1">
    <property type="nucleotide sequence ID" value="NZ_RBKT01000001.1"/>
</dbReference>
<dbReference type="AlphaFoldDB" id="A0A495JGA8"/>
<feature type="domain" description="DUF305" evidence="2">
    <location>
        <begin position="67"/>
        <end position="205"/>
    </location>
</feature>
<keyword evidence="1" id="KW-0472">Membrane</keyword>
<sequence length="216" mass="22301">MAGVTGRGVATGDGAGHGRLFGALTILVVTALAVALVQGWGRGTSRAKAGQPASTATAAPVVLSGTDVAFIQLMIPMNDRALAFFSYLDSSAATTPALRELAGRLTSTHRAELAELRSLLAAGNVAEENIHEGHQMPGMITELRIADLEAAPAAEFGPRVVTVIREHLAQSAVVARSEQESGGSDRTRALAAGLERSRNEELVLLDAVPGADSAQE</sequence>
<dbReference type="InterPro" id="IPR005183">
    <property type="entry name" value="DUF305_CopM-like"/>
</dbReference>
<evidence type="ECO:0000259" key="2">
    <source>
        <dbReference type="Pfam" id="PF03713"/>
    </source>
</evidence>
<evidence type="ECO:0000256" key="1">
    <source>
        <dbReference type="SAM" id="Phobius"/>
    </source>
</evidence>
<proteinExistence type="predicted"/>